<evidence type="ECO:0000313" key="2">
    <source>
        <dbReference type="Proteomes" id="UP000434582"/>
    </source>
</evidence>
<comment type="caution">
    <text evidence="1">The sequence shown here is derived from an EMBL/GenBank/DDBJ whole genome shotgun (WGS) entry which is preliminary data.</text>
</comment>
<dbReference type="OrthoDB" id="5764702at2"/>
<dbReference type="AlphaFoldDB" id="A0A7X1ZBZ7"/>
<dbReference type="EMBL" id="WIVE01000008">
    <property type="protein sequence ID" value="MQX35750.1"/>
    <property type="molecule type" value="Genomic_DNA"/>
</dbReference>
<dbReference type="GO" id="GO:0008168">
    <property type="term" value="F:methyltransferase activity"/>
    <property type="evidence" value="ECO:0007669"/>
    <property type="project" value="UniProtKB-KW"/>
</dbReference>
<evidence type="ECO:0000313" key="1">
    <source>
        <dbReference type="EMBL" id="MQX35750.1"/>
    </source>
</evidence>
<keyword evidence="1" id="KW-0489">Methyltransferase</keyword>
<sequence length="202" mass="22850">MVLSLDTRRTIRASQPRVILEDRHTRDCRVLPSRDHLMDHMPKDAEAAEVGVAHGDFTRVILDRARPRRLHLIDLWSGDRFESGLEAVKDAFAPRIADDSVRLHVGESVPMLDAFPDASLDWIYLDSDHSYDTTRQELEIAARVLRPGGLVAGHDYCAGNVVKPVVYGVVEAVNAFCAQYDWRFRFLTVEPNGYFSFCLQAP</sequence>
<proteinExistence type="predicted"/>
<reference evidence="1 2" key="1">
    <citation type="submission" date="2019-10" db="EMBL/GenBank/DDBJ databases">
        <title>Draft whole-genome sequence of the purple nonsulfur photosynthetic bacterium Roseospira navarrensis DSM 15114.</title>
        <authorList>
            <person name="Kyndt J.A."/>
            <person name="Meyer T.E."/>
        </authorList>
    </citation>
    <scope>NUCLEOTIDE SEQUENCE [LARGE SCALE GENOMIC DNA]</scope>
    <source>
        <strain evidence="1 2">DSM 15114</strain>
    </source>
</reference>
<dbReference type="RefSeq" id="WP_153341563.1">
    <property type="nucleotide sequence ID" value="NZ_WIVE01000008.1"/>
</dbReference>
<dbReference type="Proteomes" id="UP000434582">
    <property type="component" value="Unassembled WGS sequence"/>
</dbReference>
<dbReference type="InterPro" id="IPR029063">
    <property type="entry name" value="SAM-dependent_MTases_sf"/>
</dbReference>
<dbReference type="SUPFAM" id="SSF53335">
    <property type="entry name" value="S-adenosyl-L-methionine-dependent methyltransferases"/>
    <property type="match status" value="1"/>
</dbReference>
<dbReference type="Gene3D" id="3.40.50.150">
    <property type="entry name" value="Vaccinia Virus protein VP39"/>
    <property type="match status" value="1"/>
</dbReference>
<keyword evidence="1" id="KW-0808">Transferase</keyword>
<dbReference type="Pfam" id="PF13578">
    <property type="entry name" value="Methyltransf_24"/>
    <property type="match status" value="1"/>
</dbReference>
<organism evidence="1 2">
    <name type="scientific">Roseospira navarrensis</name>
    <dbReference type="NCBI Taxonomy" id="140058"/>
    <lineage>
        <taxon>Bacteria</taxon>
        <taxon>Pseudomonadati</taxon>
        <taxon>Pseudomonadota</taxon>
        <taxon>Alphaproteobacteria</taxon>
        <taxon>Rhodospirillales</taxon>
        <taxon>Rhodospirillaceae</taxon>
        <taxon>Roseospira</taxon>
    </lineage>
</organism>
<name>A0A7X1ZBZ7_9PROT</name>
<keyword evidence="2" id="KW-1185">Reference proteome</keyword>
<accession>A0A7X1ZBZ7</accession>
<dbReference type="GO" id="GO:0032259">
    <property type="term" value="P:methylation"/>
    <property type="evidence" value="ECO:0007669"/>
    <property type="project" value="UniProtKB-KW"/>
</dbReference>
<protein>
    <submittedName>
        <fullName evidence="1">Class I SAM-dependent methyltransferase</fullName>
    </submittedName>
</protein>
<gene>
    <name evidence="1" type="ORF">GHC57_04375</name>
</gene>